<evidence type="ECO:0000313" key="2">
    <source>
        <dbReference type="Proteomes" id="UP000829398"/>
    </source>
</evidence>
<dbReference type="Proteomes" id="UP000829398">
    <property type="component" value="Chromosome 1"/>
</dbReference>
<sequence length="425" mass="47969">MGIYQSASYNLTEWALVHFIDHLQLQRFQIKMSSFVTVAMKYIRTNSLKRLFSLKRRSFDGDNAAVSPNGFTEESLENVVVACESETTKPTWRCFSFEEISIATNAFSSENLVGRGGYAEVYKGVLQDGEEIAVKRLTKVVTDDRKEKEFLTEIGTIGHVCHPNVLSLLGCCVDNGLYLIFQFSSRGSVASLFHDVNSPGVEWKVRHKIAVGTARGLHYLHKGCQRRIIHRDIKSSNILLTADFEPQISDFGLAKWLPSQWTHHSIAPIEGTFGHLAPEYFMHGIVDEKTDVFAFGVFLLEIISGRKPVDGSHQSLHSWAKPILNQGEIEKLVDPRLQGAYDVTQLNRLAFAAALCIRASPTWRPTMSEVLEVMLEGDQIDKERWKMPEEEEEDQEEFWGFDDLEYECDSSFSVSPQDSISTGSS</sequence>
<comment type="caution">
    <text evidence="1">The sequence shown here is derived from an EMBL/GenBank/DDBJ whole genome shotgun (WGS) entry which is preliminary data.</text>
</comment>
<evidence type="ECO:0000313" key="1">
    <source>
        <dbReference type="EMBL" id="KAH9805900.1"/>
    </source>
</evidence>
<protein>
    <submittedName>
        <fullName evidence="1">Protein kinase domain-containing protein</fullName>
    </submittedName>
</protein>
<keyword evidence="1" id="KW-0418">Kinase</keyword>
<keyword evidence="1" id="KW-0808">Transferase</keyword>
<proteinExistence type="predicted"/>
<dbReference type="EMBL" id="CM039170">
    <property type="protein sequence ID" value="KAH9805900.1"/>
    <property type="molecule type" value="Genomic_DNA"/>
</dbReference>
<organism evidence="1 2">
    <name type="scientific">Citrus sinensis</name>
    <name type="common">Sweet orange</name>
    <name type="synonym">Citrus aurantium var. sinensis</name>
    <dbReference type="NCBI Taxonomy" id="2711"/>
    <lineage>
        <taxon>Eukaryota</taxon>
        <taxon>Viridiplantae</taxon>
        <taxon>Streptophyta</taxon>
        <taxon>Embryophyta</taxon>
        <taxon>Tracheophyta</taxon>
        <taxon>Spermatophyta</taxon>
        <taxon>Magnoliopsida</taxon>
        <taxon>eudicotyledons</taxon>
        <taxon>Gunneridae</taxon>
        <taxon>Pentapetalae</taxon>
        <taxon>rosids</taxon>
        <taxon>malvids</taxon>
        <taxon>Sapindales</taxon>
        <taxon>Rutaceae</taxon>
        <taxon>Aurantioideae</taxon>
        <taxon>Citrus</taxon>
    </lineage>
</organism>
<keyword evidence="2" id="KW-1185">Reference proteome</keyword>
<accession>A0ACB8P8F6</accession>
<name>A0ACB8P8F6_CITSI</name>
<gene>
    <name evidence="1" type="ORF">KPL71_002566</name>
</gene>
<reference evidence="2" key="1">
    <citation type="journal article" date="2023" name="Hortic. Res.">
        <title>A chromosome-level phased genome enabling allele-level studies in sweet orange: a case study on citrus Huanglongbing tolerance.</title>
        <authorList>
            <person name="Wu B."/>
            <person name="Yu Q."/>
            <person name="Deng Z."/>
            <person name="Duan Y."/>
            <person name="Luo F."/>
            <person name="Gmitter F. Jr."/>
        </authorList>
    </citation>
    <scope>NUCLEOTIDE SEQUENCE [LARGE SCALE GENOMIC DNA]</scope>
    <source>
        <strain evidence="2">cv. Valencia</strain>
    </source>
</reference>